<dbReference type="EC" id="4.3.1.4" evidence="2"/>
<reference evidence="2 3" key="1">
    <citation type="submission" date="2015-09" db="EMBL/GenBank/DDBJ databases">
        <authorList>
            <consortium name="Pathogen Informatics"/>
        </authorList>
    </citation>
    <scope>NUCLEOTIDE SEQUENCE [LARGE SCALE GENOMIC DNA]</scope>
    <source>
        <strain evidence="2 3">2789STDY5834856</strain>
    </source>
</reference>
<feature type="domain" description="Cyclodeaminase/cyclohydrolase" evidence="1">
    <location>
        <begin position="7"/>
        <end position="190"/>
    </location>
</feature>
<dbReference type="OrthoDB" id="7959174at2"/>
<dbReference type="EC" id="3.5.4.9" evidence="2"/>
<dbReference type="InterPro" id="IPR007044">
    <property type="entry name" value="Cyclodeamin/CycHdrlase"/>
</dbReference>
<evidence type="ECO:0000313" key="2">
    <source>
        <dbReference type="EMBL" id="CUN55949.1"/>
    </source>
</evidence>
<evidence type="ECO:0000313" key="3">
    <source>
        <dbReference type="Proteomes" id="UP000095594"/>
    </source>
</evidence>
<keyword evidence="2" id="KW-0378">Hydrolase</keyword>
<dbReference type="AlphaFoldDB" id="A0A173XWE3"/>
<dbReference type="EMBL" id="CYZX01000001">
    <property type="protein sequence ID" value="CUN55949.1"/>
    <property type="molecule type" value="Genomic_DNA"/>
</dbReference>
<dbReference type="Gene3D" id="1.20.120.680">
    <property type="entry name" value="Formiminotetrahydrofolate cyclodeaminase monomer, up-and-down helical bundle"/>
    <property type="match status" value="1"/>
</dbReference>
<keyword evidence="2" id="KW-0456">Lyase</keyword>
<name>A0A173XWE3_9CLOT</name>
<dbReference type="GO" id="GO:0004477">
    <property type="term" value="F:methenyltetrahydrofolate cyclohydrolase activity"/>
    <property type="evidence" value="ECO:0007669"/>
    <property type="project" value="UniProtKB-EC"/>
</dbReference>
<protein>
    <submittedName>
        <fullName evidence="2">Formiminotransferase-cyclodeaminase</fullName>
        <ecNumber evidence="2">3.5.4.9</ecNumber>
        <ecNumber evidence="2">4.3.1.4</ecNumber>
    </submittedName>
</protein>
<dbReference type="GO" id="GO:0030412">
    <property type="term" value="F:formimidoyltetrahydrofolate cyclodeaminase activity"/>
    <property type="evidence" value="ECO:0007669"/>
    <property type="project" value="UniProtKB-EC"/>
</dbReference>
<dbReference type="InterPro" id="IPR036178">
    <property type="entry name" value="Formintransfe-cycloase-like_sf"/>
</dbReference>
<gene>
    <name evidence="2" type="primary">fchA_1</name>
    <name evidence="2" type="ORF">ERS852471_00138</name>
</gene>
<dbReference type="Proteomes" id="UP000095594">
    <property type="component" value="Unassembled WGS sequence"/>
</dbReference>
<dbReference type="GO" id="GO:0016740">
    <property type="term" value="F:transferase activity"/>
    <property type="evidence" value="ECO:0007669"/>
    <property type="project" value="UniProtKB-KW"/>
</dbReference>
<dbReference type="SUPFAM" id="SSF101262">
    <property type="entry name" value="Methenyltetrahydrofolate cyclohydrolase-like"/>
    <property type="match status" value="1"/>
</dbReference>
<organism evidence="2 3">
    <name type="scientific">Clostridium disporicum</name>
    <dbReference type="NCBI Taxonomy" id="84024"/>
    <lineage>
        <taxon>Bacteria</taxon>
        <taxon>Bacillati</taxon>
        <taxon>Bacillota</taxon>
        <taxon>Clostridia</taxon>
        <taxon>Eubacteriales</taxon>
        <taxon>Clostridiaceae</taxon>
        <taxon>Clostridium</taxon>
    </lineage>
</organism>
<evidence type="ECO:0000259" key="1">
    <source>
        <dbReference type="Pfam" id="PF04961"/>
    </source>
</evidence>
<proteinExistence type="predicted"/>
<accession>A0A173XWE3</accession>
<dbReference type="Pfam" id="PF04961">
    <property type="entry name" value="FTCD_C"/>
    <property type="match status" value="1"/>
</dbReference>
<keyword evidence="2" id="KW-0808">Transferase</keyword>
<sequence>MFANRKIEDFLENVSSSEPTPGGGTVAALLAALSSSLVSMVYDITSNKSMFLNLDKSVKSEILLAQDRIGNITRLFLKLMEDDAVAFNKVMKAYKLPKSNVDEISFRNNKIQDSYKEALYIPLQTLRESYKLYDYIYLACLYGNKNAITDVGVAALSLQSAIEGAALNVKINAKYIEDREYVSLIIYECNETIKNGRDKRDDILKKVQMELEC</sequence>
<dbReference type="RefSeq" id="WP_055262903.1">
    <property type="nucleotide sequence ID" value="NZ_CABIXQ010000001.1"/>
</dbReference>